<keyword evidence="1" id="KW-0732">Signal</keyword>
<gene>
    <name evidence="2" type="ORF">MIMGU_mgv1a0203582mg</name>
</gene>
<feature type="non-terminal residue" evidence="2">
    <location>
        <position position="21"/>
    </location>
</feature>
<proteinExistence type="predicted"/>
<organism evidence="2 3">
    <name type="scientific">Erythranthe guttata</name>
    <name type="common">Yellow monkey flower</name>
    <name type="synonym">Mimulus guttatus</name>
    <dbReference type="NCBI Taxonomy" id="4155"/>
    <lineage>
        <taxon>Eukaryota</taxon>
        <taxon>Viridiplantae</taxon>
        <taxon>Streptophyta</taxon>
        <taxon>Embryophyta</taxon>
        <taxon>Tracheophyta</taxon>
        <taxon>Spermatophyta</taxon>
        <taxon>Magnoliopsida</taxon>
        <taxon>eudicotyledons</taxon>
        <taxon>Gunneridae</taxon>
        <taxon>Pentapetalae</taxon>
        <taxon>asterids</taxon>
        <taxon>lamiids</taxon>
        <taxon>Lamiales</taxon>
        <taxon>Phrymaceae</taxon>
        <taxon>Erythranthe</taxon>
    </lineage>
</organism>
<accession>A0A022RRE9</accession>
<evidence type="ECO:0000313" key="3">
    <source>
        <dbReference type="Proteomes" id="UP000030748"/>
    </source>
</evidence>
<dbReference type="Proteomes" id="UP000030748">
    <property type="component" value="Unassembled WGS sequence"/>
</dbReference>
<dbReference type="EMBL" id="KI630281">
    <property type="protein sequence ID" value="EYU42649.1"/>
    <property type="molecule type" value="Genomic_DNA"/>
</dbReference>
<keyword evidence="3" id="KW-1185">Reference proteome</keyword>
<reference evidence="2 3" key="1">
    <citation type="journal article" date="2013" name="Proc. Natl. Acad. Sci. U.S.A.">
        <title>Fine-scale variation in meiotic recombination in Mimulus inferred from population shotgun sequencing.</title>
        <authorList>
            <person name="Hellsten U."/>
            <person name="Wright K.M."/>
            <person name="Jenkins J."/>
            <person name="Shu S."/>
            <person name="Yuan Y."/>
            <person name="Wessler S.R."/>
            <person name="Schmutz J."/>
            <person name="Willis J.H."/>
            <person name="Rokhsar D.S."/>
        </authorList>
    </citation>
    <scope>NUCLEOTIDE SEQUENCE [LARGE SCALE GENOMIC DNA]</scope>
    <source>
        <strain evidence="3">cv. DUN x IM62</strain>
    </source>
</reference>
<dbReference type="AlphaFoldDB" id="A0A022RRE9"/>
<feature type="signal peptide" evidence="1">
    <location>
        <begin position="1"/>
        <end position="20"/>
    </location>
</feature>
<evidence type="ECO:0000313" key="2">
    <source>
        <dbReference type="EMBL" id="EYU42649.1"/>
    </source>
</evidence>
<evidence type="ECO:0000256" key="1">
    <source>
        <dbReference type="SAM" id="SignalP"/>
    </source>
</evidence>
<protein>
    <submittedName>
        <fullName evidence="2">Uncharacterized protein</fullName>
    </submittedName>
</protein>
<feature type="chain" id="PRO_5001505274" evidence="1">
    <location>
        <position position="21"/>
    </location>
</feature>
<name>A0A022RRE9_ERYGU</name>
<sequence>MKPFGCFLLFLSLLISPSFSH</sequence>